<keyword evidence="2" id="KW-1185">Reference proteome</keyword>
<evidence type="ECO:0000313" key="1">
    <source>
        <dbReference type="EMBL" id="PPQ69283.1"/>
    </source>
</evidence>
<reference evidence="1 2" key="1">
    <citation type="journal article" date="2018" name="Evol. Lett.">
        <title>Horizontal gene cluster transfer increased hallucinogenic mushroom diversity.</title>
        <authorList>
            <person name="Reynolds H.T."/>
            <person name="Vijayakumar V."/>
            <person name="Gluck-Thaler E."/>
            <person name="Korotkin H.B."/>
            <person name="Matheny P.B."/>
            <person name="Slot J.C."/>
        </authorList>
    </citation>
    <scope>NUCLEOTIDE SEQUENCE [LARGE SCALE GENOMIC DNA]</scope>
    <source>
        <strain evidence="1 2">2631</strain>
    </source>
</reference>
<dbReference type="InParanoid" id="A0A409VSS0"/>
<dbReference type="Proteomes" id="UP000283269">
    <property type="component" value="Unassembled WGS sequence"/>
</dbReference>
<sequence length="114" mass="12120">MIDTSPTLRLVTPYTVKLGETTTAWSRGAIPDVPQPWAVLGRVPVTVCATISSSVATLAPGYISTGVRCCWLGAWKLEPPVANFERCDNNVSVNGIDIAVVVDDWFGTAIGSVK</sequence>
<protein>
    <submittedName>
        <fullName evidence="1">Uncharacterized protein</fullName>
    </submittedName>
</protein>
<proteinExistence type="predicted"/>
<comment type="caution">
    <text evidence="1">The sequence shown here is derived from an EMBL/GenBank/DDBJ whole genome shotgun (WGS) entry which is preliminary data.</text>
</comment>
<name>A0A409VSS0_PSICY</name>
<gene>
    <name evidence="1" type="ORF">CVT25_005940</name>
</gene>
<evidence type="ECO:0000313" key="2">
    <source>
        <dbReference type="Proteomes" id="UP000283269"/>
    </source>
</evidence>
<dbReference type="AlphaFoldDB" id="A0A409VSS0"/>
<organism evidence="1 2">
    <name type="scientific">Psilocybe cyanescens</name>
    <dbReference type="NCBI Taxonomy" id="93625"/>
    <lineage>
        <taxon>Eukaryota</taxon>
        <taxon>Fungi</taxon>
        <taxon>Dikarya</taxon>
        <taxon>Basidiomycota</taxon>
        <taxon>Agaricomycotina</taxon>
        <taxon>Agaricomycetes</taxon>
        <taxon>Agaricomycetidae</taxon>
        <taxon>Agaricales</taxon>
        <taxon>Agaricineae</taxon>
        <taxon>Strophariaceae</taxon>
        <taxon>Psilocybe</taxon>
    </lineage>
</organism>
<accession>A0A409VSS0</accession>
<dbReference type="EMBL" id="NHYD01003938">
    <property type="protein sequence ID" value="PPQ69283.1"/>
    <property type="molecule type" value="Genomic_DNA"/>
</dbReference>